<feature type="region of interest" description="Disordered" evidence="1">
    <location>
        <begin position="35"/>
        <end position="64"/>
    </location>
</feature>
<sequence length="80" mass="8315">MVVAAGVAETFEHEDASTFAPAGAIGGRRERFAAPIDGQSPLAGELGEDERRGHDRGATRERQAGFAVAQGLTCEMGGDQ</sequence>
<dbReference type="EMBL" id="OCTY01000002">
    <property type="protein sequence ID" value="SOJ55764.1"/>
    <property type="molecule type" value="Genomic_DNA"/>
</dbReference>
<organism evidence="2 3">
    <name type="scientific">Mycobacterium simulans</name>
    <dbReference type="NCBI Taxonomy" id="627089"/>
    <lineage>
        <taxon>Bacteria</taxon>
        <taxon>Bacillati</taxon>
        <taxon>Actinomycetota</taxon>
        <taxon>Actinomycetes</taxon>
        <taxon>Mycobacteriales</taxon>
        <taxon>Mycobacteriaceae</taxon>
        <taxon>Mycobacterium</taxon>
    </lineage>
</organism>
<proteinExistence type="predicted"/>
<evidence type="ECO:0000256" key="1">
    <source>
        <dbReference type="SAM" id="MobiDB-lite"/>
    </source>
</evidence>
<reference evidence="2 3" key="1">
    <citation type="submission" date="2017-10" db="EMBL/GenBank/DDBJ databases">
        <authorList>
            <consortium name="Urmite Genomes"/>
        </authorList>
    </citation>
    <scope>NUCLEOTIDE SEQUENCE [LARGE SCALE GENOMIC DNA]</scope>
    <source>
        <strain evidence="2 3">FB-527</strain>
    </source>
</reference>
<accession>A0A7Z7ILG6</accession>
<gene>
    <name evidence="2" type="ORF">MSIMFB_03243</name>
</gene>
<dbReference type="Proteomes" id="UP000554965">
    <property type="component" value="Unassembled WGS sequence"/>
</dbReference>
<name>A0A7Z7ILG6_9MYCO</name>
<dbReference type="AlphaFoldDB" id="A0A7Z7ILG6"/>
<evidence type="ECO:0000313" key="3">
    <source>
        <dbReference type="Proteomes" id="UP000554965"/>
    </source>
</evidence>
<comment type="caution">
    <text evidence="2">The sequence shown here is derived from an EMBL/GenBank/DDBJ whole genome shotgun (WGS) entry which is preliminary data.</text>
</comment>
<keyword evidence="3" id="KW-1185">Reference proteome</keyword>
<feature type="compositionally biased region" description="Basic and acidic residues" evidence="1">
    <location>
        <begin position="49"/>
        <end position="63"/>
    </location>
</feature>
<protein>
    <submittedName>
        <fullName evidence="2">Uncharacterized protein</fullName>
    </submittedName>
</protein>
<evidence type="ECO:0000313" key="2">
    <source>
        <dbReference type="EMBL" id="SOJ55764.1"/>
    </source>
</evidence>